<feature type="region of interest" description="Disordered" evidence="2">
    <location>
        <begin position="797"/>
        <end position="820"/>
    </location>
</feature>
<proteinExistence type="predicted"/>
<dbReference type="Gene3D" id="1.25.40.10">
    <property type="entry name" value="Tetratricopeptide repeat domain"/>
    <property type="match status" value="1"/>
</dbReference>
<evidence type="ECO:0000313" key="3">
    <source>
        <dbReference type="EMBL" id="KDA00493.1"/>
    </source>
</evidence>
<dbReference type="eggNOG" id="COG1196">
    <property type="taxonomic scope" value="Bacteria"/>
</dbReference>
<feature type="region of interest" description="Disordered" evidence="2">
    <location>
        <begin position="547"/>
        <end position="566"/>
    </location>
</feature>
<keyword evidence="1" id="KW-0175">Coiled coil</keyword>
<feature type="region of interest" description="Disordered" evidence="2">
    <location>
        <begin position="48"/>
        <end position="82"/>
    </location>
</feature>
<evidence type="ECO:0000256" key="2">
    <source>
        <dbReference type="SAM" id="MobiDB-lite"/>
    </source>
</evidence>
<dbReference type="OrthoDB" id="5295703at2"/>
<feature type="region of interest" description="Disordered" evidence="2">
    <location>
        <begin position="574"/>
        <end position="649"/>
    </location>
</feature>
<dbReference type="PATRIC" id="fig|1280954.3.peg.135"/>
<dbReference type="PANTHER" id="PTHR11102">
    <property type="entry name" value="SEL-1-LIKE PROTEIN"/>
    <property type="match status" value="1"/>
</dbReference>
<dbReference type="InterPro" id="IPR050767">
    <property type="entry name" value="Sel1_AlgK"/>
</dbReference>
<feature type="compositionally biased region" description="Basic and acidic residues" evidence="2">
    <location>
        <begin position="71"/>
        <end position="81"/>
    </location>
</feature>
<evidence type="ECO:0000256" key="1">
    <source>
        <dbReference type="SAM" id="Coils"/>
    </source>
</evidence>
<dbReference type="PANTHER" id="PTHR11102:SF160">
    <property type="entry name" value="ERAD-ASSOCIATED E3 UBIQUITIN-PROTEIN LIGASE COMPONENT HRD3"/>
    <property type="match status" value="1"/>
</dbReference>
<comment type="caution">
    <text evidence="3">The sequence shown here is derived from an EMBL/GenBank/DDBJ whole genome shotgun (WGS) entry which is preliminary data.</text>
</comment>
<feature type="compositionally biased region" description="Pro residues" evidence="2">
    <location>
        <begin position="551"/>
        <end position="563"/>
    </location>
</feature>
<dbReference type="SUPFAM" id="SSF81901">
    <property type="entry name" value="HCP-like"/>
    <property type="match status" value="1"/>
</dbReference>
<feature type="coiled-coil region" evidence="1">
    <location>
        <begin position="220"/>
        <end position="276"/>
    </location>
</feature>
<feature type="compositionally biased region" description="Acidic residues" evidence="2">
    <location>
        <begin position="601"/>
        <end position="640"/>
    </location>
</feature>
<dbReference type="InterPro" id="IPR011990">
    <property type="entry name" value="TPR-like_helical_dom_sf"/>
</dbReference>
<organism evidence="3 4">
    <name type="scientific">Hyphomonas polymorpha PS728</name>
    <dbReference type="NCBI Taxonomy" id="1280954"/>
    <lineage>
        <taxon>Bacteria</taxon>
        <taxon>Pseudomonadati</taxon>
        <taxon>Pseudomonadota</taxon>
        <taxon>Alphaproteobacteria</taxon>
        <taxon>Hyphomonadales</taxon>
        <taxon>Hyphomonadaceae</taxon>
        <taxon>Hyphomonas</taxon>
    </lineage>
</organism>
<dbReference type="STRING" id="1280954.HPO_00650"/>
<dbReference type="InterPro" id="IPR006597">
    <property type="entry name" value="Sel1-like"/>
</dbReference>
<dbReference type="eggNOG" id="COG0790">
    <property type="taxonomic scope" value="Bacteria"/>
</dbReference>
<evidence type="ECO:0000313" key="4">
    <source>
        <dbReference type="Proteomes" id="UP000027100"/>
    </source>
</evidence>
<dbReference type="RefSeq" id="WP_035593211.1">
    <property type="nucleotide sequence ID" value="NZ_ARYM01000001.1"/>
</dbReference>
<dbReference type="Pfam" id="PF08238">
    <property type="entry name" value="Sel1"/>
    <property type="match status" value="4"/>
</dbReference>
<dbReference type="SMART" id="SM00671">
    <property type="entry name" value="SEL1"/>
    <property type="match status" value="4"/>
</dbReference>
<gene>
    <name evidence="3" type="ORF">HPO_00650</name>
</gene>
<protein>
    <submittedName>
        <fullName evidence="3">Putative localization factor protein PodJ</fullName>
    </submittedName>
</protein>
<reference evidence="3 4" key="1">
    <citation type="journal article" date="2014" name="Antonie Van Leeuwenhoek">
        <title>Hyphomonas beringensis sp. nov. and Hyphomonas chukchiensis sp. nov., isolated from surface seawater of the Bering Sea and Chukchi Sea.</title>
        <authorList>
            <person name="Li C."/>
            <person name="Lai Q."/>
            <person name="Li G."/>
            <person name="Dong C."/>
            <person name="Wang J."/>
            <person name="Liao Y."/>
            <person name="Shao Z."/>
        </authorList>
    </citation>
    <scope>NUCLEOTIDE SEQUENCE [LARGE SCALE GENOMIC DNA]</scope>
    <source>
        <strain evidence="3 4">PS728</strain>
    </source>
</reference>
<sequence length="1188" mass="127574">MSQTGPWSVKGIDQRAREAAREAAMAEGITLGEYLNRLLMSADEPHYEEMRSPYEGPSYGNPSYRNPPRPPRSDYRGEPRPQQDAATALERLSRRIEATEARSTLAITGIDHTVLGLVARIQNAEQTSAAVAGHVEGLIDEMRETHEALQAKVRRMEQDETGKQNIEALKALEAALGKLANHVYEEAELTQNEALAIKGRVESGFADVTERVETIDTRVQRTLSETAARIDRAVEQAEQRAEGVTRHLSERMGQLETEVREQASKLESRFDDLELQTAASAADTQKAEERLNAVEDDVSGALSSMEATLLRVQERLNRAETTTDAALKGLESTFASLDERIDAVAKTVDPELADRLRKEFDARFEDITQLVRSTVDNARMELAGEITRAAEHDAETETQLRTEIGELKARLAEVEARDPEELTSGVREEIERLGTTVTERIDALAEHVETRLEESEIRGAEAIEQVGEQVTVAAVRLQKRQDEALTALAQEIEASRKSADARLSDALASVSERLEEIHNQSTDSLSPMQRAIATLASRLESLEAFTVPPGAELPPPALTPEPPTSFTEEVAADPYAETETSAEDSDEDAHGEFEAGLPEIAFEDLVPDAPQAEEADFSSGFEDWDAPAETDAEAQPEEESPFGSDFEAIRAAVERLSNVSAQAAAPALEETEDSAPELAAPAISEDVFDDAFEHDFEDDLDDSQFMAGIPDTAPPDIGAEDYDPLAELAGLEEARSEARESDIFDDEIEGAPFIAETLPNADRDDASGLIDTLDNAATDRDAETTDYIARARRAALAAADTQGKPRRTPVSPAKQTKPSSNRAPLLIAASAAVLTGAAAGGYLYLRGKQPHDPSLSGPVDTYVDPIFASAPPIEADLQQLARLDAAAGSLPLQGVPAEEDELFDSAAGAIEEDIFGLPGAVAAETAPAPAPAAAPKAPPPADVPTIASLSPQPTASYPAIPAVVTVESEANAGNAIAQYQLAQSYLTQNDLDAAIPLLRRAALKGAAPAQYDLGKLYEQGLGVDQDMIEARSLIAKAAVAGHVGAMYDLALFMAEGEGGELDEAGAVEWFSKAADHGFLDAQYNLGVMYAEGIGAGQDLAEALYWFELASRKGDSAAALEVRNLTGRLPPETVREVMEAADVWSELPSIALANGRFGAQRWNTGNPLQVQAVQTALSRLGYLSSQPDG</sequence>
<name>A0A062VP03_9PROT</name>
<dbReference type="AlphaFoldDB" id="A0A062VP03"/>
<dbReference type="EMBL" id="ARYM01000001">
    <property type="protein sequence ID" value="KDA00493.1"/>
    <property type="molecule type" value="Genomic_DNA"/>
</dbReference>
<keyword evidence="4" id="KW-1185">Reference proteome</keyword>
<accession>A0A062VP03</accession>
<dbReference type="Proteomes" id="UP000027100">
    <property type="component" value="Unassembled WGS sequence"/>
</dbReference>